<feature type="non-terminal residue" evidence="1">
    <location>
        <position position="351"/>
    </location>
</feature>
<evidence type="ECO:0000313" key="1">
    <source>
        <dbReference type="EMBL" id="EUC55941.1"/>
    </source>
</evidence>
<protein>
    <submittedName>
        <fullName evidence="1">F-box-like domain protein, putative</fullName>
    </submittedName>
</protein>
<comment type="caution">
    <text evidence="1">The sequence shown here is derived from an EMBL/GenBank/DDBJ whole genome shotgun (WGS) entry which is preliminary data.</text>
</comment>
<accession>X8J3U6</accession>
<proteinExistence type="predicted"/>
<dbReference type="AlphaFoldDB" id="X8J3U6"/>
<dbReference type="SUPFAM" id="SSF52047">
    <property type="entry name" value="RNI-like"/>
    <property type="match status" value="1"/>
</dbReference>
<name>X8J3U6_9AGAM</name>
<gene>
    <name evidence="1" type="ORF">RSOL_145620</name>
</gene>
<dbReference type="OrthoDB" id="3365698at2759"/>
<dbReference type="Proteomes" id="UP000030108">
    <property type="component" value="Unassembled WGS sequence"/>
</dbReference>
<organism evidence="1 2">
    <name type="scientific">Rhizoctonia solani AG-3 Rhs1AP</name>
    <dbReference type="NCBI Taxonomy" id="1086054"/>
    <lineage>
        <taxon>Eukaryota</taxon>
        <taxon>Fungi</taxon>
        <taxon>Dikarya</taxon>
        <taxon>Basidiomycota</taxon>
        <taxon>Agaricomycotina</taxon>
        <taxon>Agaricomycetes</taxon>
        <taxon>Cantharellales</taxon>
        <taxon>Ceratobasidiaceae</taxon>
        <taxon>Rhizoctonia</taxon>
    </lineage>
</organism>
<dbReference type="EMBL" id="JATN01000322">
    <property type="protein sequence ID" value="EUC55941.1"/>
    <property type="molecule type" value="Genomic_DNA"/>
</dbReference>
<reference evidence="2" key="1">
    <citation type="journal article" date="2014" name="Genome Announc.">
        <title>Draft genome sequence of the plant-pathogenic soil fungus Rhizoctonia solani anastomosis group 3 strain Rhs1AP.</title>
        <authorList>
            <person name="Cubeta M.A."/>
            <person name="Thomas E."/>
            <person name="Dean R.A."/>
            <person name="Jabaji S."/>
            <person name="Neate S.M."/>
            <person name="Tavantzis S."/>
            <person name="Toda T."/>
            <person name="Vilgalys R."/>
            <person name="Bharathan N."/>
            <person name="Fedorova-Abrams N."/>
            <person name="Pakala S.B."/>
            <person name="Pakala S.M."/>
            <person name="Zafar N."/>
            <person name="Joardar V."/>
            <person name="Losada L."/>
            <person name="Nierman W.C."/>
        </authorList>
    </citation>
    <scope>NUCLEOTIDE SEQUENCE [LARGE SCALE GENOMIC DNA]</scope>
    <source>
        <strain evidence="2">AG-3</strain>
    </source>
</reference>
<sequence>MNSHHTYVHWISTLTWKECNLILSSFLPKCKPGVLKTLTMCHDSPSGMFFDAPTGHRLPAYLSLLYTDIEIGDSAAERAEFDRVLASLTTLRLTGFYPFWTSQAYHGLIELHLLCGSLCPDKAVISEDHLIGILRASPALRTLEFSLTIVEALPSDSSISPICLEHLELLNVARVVPNKLGALLRWITPGLKPLQLVIDLDSDCDVELPDNLVTSFFARSQVSKVYTEQGNYETVLFKFLNLCPHLKTLACSSIQSSRSHIPEQDGPFISHPALETILVIDSLVDTTCLRNVINVINGCPVLREILFCGCDYMDDEPSSLCADHLQVIAELGPKVKIIDYDPTRNWGIFAS</sequence>
<evidence type="ECO:0000313" key="2">
    <source>
        <dbReference type="Proteomes" id="UP000030108"/>
    </source>
</evidence>